<evidence type="ECO:0000256" key="1">
    <source>
        <dbReference type="ARBA" id="ARBA00001941"/>
    </source>
</evidence>
<comment type="cofactor">
    <cofactor evidence="2">
        <name>Zn(2+)</name>
        <dbReference type="ChEBI" id="CHEBI:29105"/>
    </cofactor>
</comment>
<organism evidence="19 20">
    <name type="scientific">Aminicella lysinilytica</name>
    <dbReference type="NCBI Taxonomy" id="433323"/>
    <lineage>
        <taxon>Bacteria</taxon>
        <taxon>Bacillati</taxon>
        <taxon>Bacillota</taxon>
        <taxon>Clostridia</taxon>
        <taxon>Peptostreptococcales</taxon>
        <taxon>Anaerovoracaceae</taxon>
        <taxon>Aminicella</taxon>
    </lineage>
</organism>
<evidence type="ECO:0000256" key="10">
    <source>
        <dbReference type="ARBA" id="ARBA00038976"/>
    </source>
</evidence>
<dbReference type="RefSeq" id="WP_133528577.1">
    <property type="nucleotide sequence ID" value="NZ_SNXO01000020.1"/>
</dbReference>
<dbReference type="GO" id="GO:0046872">
    <property type="term" value="F:metal ion binding"/>
    <property type="evidence" value="ECO:0007669"/>
    <property type="project" value="UniProtKB-KW"/>
</dbReference>
<protein>
    <recommendedName>
        <fullName evidence="13">Cytosol non-specific dipeptidase</fullName>
        <ecNumber evidence="10">3.4.13.18</ecNumber>
    </recommendedName>
    <alternativeName>
        <fullName evidence="16">Aminoacyl-histidine dipeptidase</fullName>
    </alternativeName>
    <alternativeName>
        <fullName evidence="15">Beta-alanyl-histidine dipeptidase</fullName>
    </alternativeName>
    <alternativeName>
        <fullName evidence="14">Carnosinase</fullName>
    </alternativeName>
    <alternativeName>
        <fullName evidence="11">Peptidase D</fullName>
    </alternativeName>
    <alternativeName>
        <fullName evidence="17">Xaa-His dipeptidase</fullName>
    </alternativeName>
</protein>
<evidence type="ECO:0000259" key="18">
    <source>
        <dbReference type="Pfam" id="PF07687"/>
    </source>
</evidence>
<evidence type="ECO:0000256" key="9">
    <source>
        <dbReference type="ARBA" id="ARBA00036421"/>
    </source>
</evidence>
<comment type="similarity">
    <text evidence="12">Belongs to the peptidase M20C family.</text>
</comment>
<comment type="cofactor">
    <cofactor evidence="1">
        <name>Co(2+)</name>
        <dbReference type="ChEBI" id="CHEBI:48828"/>
    </cofactor>
</comment>
<evidence type="ECO:0000256" key="17">
    <source>
        <dbReference type="ARBA" id="ARBA00078074"/>
    </source>
</evidence>
<evidence type="ECO:0000256" key="6">
    <source>
        <dbReference type="ARBA" id="ARBA00022833"/>
    </source>
</evidence>
<dbReference type="PANTHER" id="PTHR43501">
    <property type="entry name" value="CYTOSOL NON-SPECIFIC DIPEPTIDASE"/>
    <property type="match status" value="1"/>
</dbReference>
<dbReference type="InterPro" id="IPR011650">
    <property type="entry name" value="Peptidase_M20_dimer"/>
</dbReference>
<evidence type="ECO:0000256" key="7">
    <source>
        <dbReference type="ARBA" id="ARBA00023049"/>
    </source>
</evidence>
<evidence type="ECO:0000256" key="2">
    <source>
        <dbReference type="ARBA" id="ARBA00001947"/>
    </source>
</evidence>
<dbReference type="CDD" id="cd03890">
    <property type="entry name" value="M20_pepD"/>
    <property type="match status" value="1"/>
</dbReference>
<keyword evidence="3" id="KW-0645">Protease</keyword>
<evidence type="ECO:0000256" key="15">
    <source>
        <dbReference type="ARBA" id="ARBA00076004"/>
    </source>
</evidence>
<dbReference type="OrthoDB" id="9773892at2"/>
<evidence type="ECO:0000256" key="12">
    <source>
        <dbReference type="ARBA" id="ARBA00061423"/>
    </source>
</evidence>
<evidence type="ECO:0000313" key="19">
    <source>
        <dbReference type="EMBL" id="TDP54601.1"/>
    </source>
</evidence>
<evidence type="ECO:0000256" key="5">
    <source>
        <dbReference type="ARBA" id="ARBA00022801"/>
    </source>
</evidence>
<dbReference type="GO" id="GO:0070573">
    <property type="term" value="F:metallodipeptidase activity"/>
    <property type="evidence" value="ECO:0007669"/>
    <property type="project" value="TreeGrafter"/>
</dbReference>
<proteinExistence type="inferred from homology"/>
<keyword evidence="7" id="KW-0482">Metalloprotease</keyword>
<evidence type="ECO:0000256" key="13">
    <source>
        <dbReference type="ARBA" id="ARBA00071271"/>
    </source>
</evidence>
<evidence type="ECO:0000313" key="20">
    <source>
        <dbReference type="Proteomes" id="UP000295500"/>
    </source>
</evidence>
<keyword evidence="20" id="KW-1185">Reference proteome</keyword>
<evidence type="ECO:0000256" key="11">
    <source>
        <dbReference type="ARBA" id="ARBA00044252"/>
    </source>
</evidence>
<evidence type="ECO:0000256" key="3">
    <source>
        <dbReference type="ARBA" id="ARBA00022670"/>
    </source>
</evidence>
<evidence type="ECO:0000256" key="14">
    <source>
        <dbReference type="ARBA" id="ARBA00075285"/>
    </source>
</evidence>
<dbReference type="PANTHER" id="PTHR43501:SF1">
    <property type="entry name" value="CYTOSOL NON-SPECIFIC DIPEPTIDASE"/>
    <property type="match status" value="1"/>
</dbReference>
<dbReference type="Pfam" id="PF07687">
    <property type="entry name" value="M20_dimer"/>
    <property type="match status" value="1"/>
</dbReference>
<comment type="caution">
    <text evidence="19">The sequence shown here is derived from an EMBL/GenBank/DDBJ whole genome shotgun (WGS) entry which is preliminary data.</text>
</comment>
<dbReference type="EC" id="3.4.13.18" evidence="10"/>
<gene>
    <name evidence="19" type="ORF">EV211_1209</name>
</gene>
<dbReference type="EMBL" id="SNXO01000020">
    <property type="protein sequence ID" value="TDP54601.1"/>
    <property type="molecule type" value="Genomic_DNA"/>
</dbReference>
<dbReference type="SUPFAM" id="SSF53187">
    <property type="entry name" value="Zn-dependent exopeptidases"/>
    <property type="match status" value="1"/>
</dbReference>
<evidence type="ECO:0000256" key="16">
    <source>
        <dbReference type="ARBA" id="ARBA00077688"/>
    </source>
</evidence>
<name>A0A4R6Q0D9_9FIRM</name>
<dbReference type="Proteomes" id="UP000295500">
    <property type="component" value="Unassembled WGS sequence"/>
</dbReference>
<dbReference type="Pfam" id="PF01546">
    <property type="entry name" value="Peptidase_M20"/>
    <property type="match status" value="1"/>
</dbReference>
<dbReference type="AlphaFoldDB" id="A0A4R6Q0D9"/>
<dbReference type="InterPro" id="IPR001160">
    <property type="entry name" value="Peptidase_M20C"/>
</dbReference>
<keyword evidence="6" id="KW-0862">Zinc</keyword>
<evidence type="ECO:0000256" key="4">
    <source>
        <dbReference type="ARBA" id="ARBA00022723"/>
    </source>
</evidence>
<dbReference type="NCBIfam" id="TIGR01893">
    <property type="entry name" value="aa-his-dipept"/>
    <property type="match status" value="1"/>
</dbReference>
<reference evidence="19 20" key="1">
    <citation type="submission" date="2019-03" db="EMBL/GenBank/DDBJ databases">
        <title>Genomic Encyclopedia of Type Strains, Phase IV (KMG-IV): sequencing the most valuable type-strain genomes for metagenomic binning, comparative biology and taxonomic classification.</title>
        <authorList>
            <person name="Goeker M."/>
        </authorList>
    </citation>
    <scope>NUCLEOTIDE SEQUENCE [LARGE SCALE GENOMIC DNA]</scope>
    <source>
        <strain evidence="19 20">DSM 28287</strain>
    </source>
</reference>
<dbReference type="PIRSF" id="PIRSF016599">
    <property type="entry name" value="Xaa-His_dipept"/>
    <property type="match status" value="1"/>
</dbReference>
<sequence>MSELNNLQPKEVFDFFKQICAIPHGSRNTKQISDYLVKFAEDRNLEHYQDDVNNVIVIKEATKGYEKSAPIIIQGHMDMVCDKTPESDIDMAKEGLRLGVDGDWLYAEGTTLGGDDGIAVAMALAAMDSSELQHPRLECIFTVDEEIGMLGAEALDMSHITAEKMLNIDSEDEGIFTVSCAGGVTAKAFVPVKRAEVSGKLYKVTVGGLLGGHSGQEIDKERGNSNIIMGRVLYNIAKKTDIKILSLGGGVADNAICKKTEAEVIAADGKKLEDAVKELDRVIKHEFKTADPGVAITSSCEGDKTVKALDADSVYKVITYLMNSPYGIQHMSMDIEGLVETSLNLGALALTDTEMTAMYAVRSAVETRRDALCDKLESLSAAVGGKVEYSGAYPGWEYLADSEMRDTSVRVYKAQYGEEPKIEAIHAGLECGLFAGKMDGKIDAVSIGPDMTGVHTSEERLSIPSVERTWKLVCEILKESK</sequence>
<comment type="catalytic activity">
    <reaction evidence="9">
        <text>Hydrolysis of dipeptides, preferentially hydrophobic dipeptides including prolyl amino acids.</text>
        <dbReference type="EC" id="3.4.13.18"/>
    </reaction>
</comment>
<dbReference type="FunFam" id="3.40.630.10:FF:000018">
    <property type="entry name" value="Aminoacyl-histidine dipeptidase PepD"/>
    <property type="match status" value="1"/>
</dbReference>
<accession>A0A4R6Q0D9</accession>
<dbReference type="FunFam" id="3.40.630.10:FF:000015">
    <property type="entry name" value="Aminoacyl-histidine dipeptidase PepD"/>
    <property type="match status" value="1"/>
</dbReference>
<dbReference type="GO" id="GO:0006508">
    <property type="term" value="P:proteolysis"/>
    <property type="evidence" value="ECO:0007669"/>
    <property type="project" value="UniProtKB-KW"/>
</dbReference>
<feature type="domain" description="Peptidase M20 dimerisation" evidence="18">
    <location>
        <begin position="208"/>
        <end position="288"/>
    </location>
</feature>
<keyword evidence="4" id="KW-0479">Metal-binding</keyword>
<dbReference type="InterPro" id="IPR002933">
    <property type="entry name" value="Peptidase_M20"/>
</dbReference>
<dbReference type="GO" id="GO:0005829">
    <property type="term" value="C:cytosol"/>
    <property type="evidence" value="ECO:0007669"/>
    <property type="project" value="TreeGrafter"/>
</dbReference>
<dbReference type="Gene3D" id="3.40.630.10">
    <property type="entry name" value="Zn peptidases"/>
    <property type="match status" value="2"/>
</dbReference>
<keyword evidence="5" id="KW-0378">Hydrolase</keyword>
<evidence type="ECO:0000256" key="8">
    <source>
        <dbReference type="ARBA" id="ARBA00023285"/>
    </source>
</evidence>
<dbReference type="PRINTS" id="PR00934">
    <property type="entry name" value="XHISDIPTASE"/>
</dbReference>
<keyword evidence="8" id="KW-0170">Cobalt</keyword>